<proteinExistence type="predicted"/>
<evidence type="ECO:0000313" key="2">
    <source>
        <dbReference type="Proteomes" id="UP001273350"/>
    </source>
</evidence>
<protein>
    <submittedName>
        <fullName evidence="1">Uncharacterized protein</fullName>
    </submittedName>
</protein>
<sequence length="76" mass="9129">MTTSNISEVETRLTDFFANKIDPKDMAKTIRRFNYLIALSVMEEREVFPFEKTNLKDDFYWLNELTEVLDPYLEIE</sequence>
<name>A0ABU4REE0_9FLAO</name>
<dbReference type="Proteomes" id="UP001273350">
    <property type="component" value="Unassembled WGS sequence"/>
</dbReference>
<organism evidence="1 2">
    <name type="scientific">Flavobacterium cupriresistens</name>
    <dbReference type="NCBI Taxonomy" id="2893885"/>
    <lineage>
        <taxon>Bacteria</taxon>
        <taxon>Pseudomonadati</taxon>
        <taxon>Bacteroidota</taxon>
        <taxon>Flavobacteriia</taxon>
        <taxon>Flavobacteriales</taxon>
        <taxon>Flavobacteriaceae</taxon>
        <taxon>Flavobacterium</taxon>
    </lineage>
</organism>
<dbReference type="EMBL" id="JAWXVI010000008">
    <property type="protein sequence ID" value="MDX6190942.1"/>
    <property type="molecule type" value="Genomic_DNA"/>
</dbReference>
<dbReference type="RefSeq" id="WP_230004340.1">
    <property type="nucleotide sequence ID" value="NZ_CP087134.1"/>
</dbReference>
<gene>
    <name evidence="1" type="ORF">SGQ83_16405</name>
</gene>
<accession>A0ABU4REE0</accession>
<reference evidence="1 2" key="1">
    <citation type="submission" date="2023-11" db="EMBL/GenBank/DDBJ databases">
        <title>Unpublished Manusciprt.</title>
        <authorList>
            <person name="Saticioglu I.B."/>
            <person name="Ay H."/>
            <person name="Ajmi N."/>
            <person name="Altun S."/>
            <person name="Duman M."/>
        </authorList>
    </citation>
    <scope>NUCLEOTIDE SEQUENCE [LARGE SCALE GENOMIC DNA]</scope>
    <source>
        <strain evidence="1 2">Fl-318</strain>
    </source>
</reference>
<comment type="caution">
    <text evidence="1">The sequence shown here is derived from an EMBL/GenBank/DDBJ whole genome shotgun (WGS) entry which is preliminary data.</text>
</comment>
<evidence type="ECO:0000313" key="1">
    <source>
        <dbReference type="EMBL" id="MDX6190942.1"/>
    </source>
</evidence>
<keyword evidence="2" id="KW-1185">Reference proteome</keyword>